<accession>A0A0M6WVB6</accession>
<dbReference type="PANTHER" id="PTHR33747:SF1">
    <property type="entry name" value="ADENYLATE CYCLASE-ASSOCIATED CAP C-TERMINAL DOMAIN-CONTAINING PROTEIN"/>
    <property type="match status" value="1"/>
</dbReference>
<keyword evidence="3" id="KW-1185">Reference proteome</keyword>
<organism evidence="1 3">
    <name type="scientific">Roseburia faecis</name>
    <dbReference type="NCBI Taxonomy" id="301302"/>
    <lineage>
        <taxon>Bacteria</taxon>
        <taxon>Bacillati</taxon>
        <taxon>Bacillota</taxon>
        <taxon>Clostridia</taxon>
        <taxon>Lachnospirales</taxon>
        <taxon>Lachnospiraceae</taxon>
        <taxon>Roseburia</taxon>
    </lineage>
</organism>
<name>A0A0M6WVB6_9FIRM</name>
<protein>
    <submittedName>
        <fullName evidence="2">Predicted metal-binding protein related to the C-terminal domain of SecA</fullName>
    </submittedName>
</protein>
<dbReference type="EMBL" id="CVRR01000048">
    <property type="protein sequence ID" value="CRL41692.1"/>
    <property type="molecule type" value="Genomic_DNA"/>
</dbReference>
<dbReference type="STRING" id="301302.ERS852420_01236"/>
<evidence type="ECO:0000313" key="1">
    <source>
        <dbReference type="EMBL" id="CRL41692.1"/>
    </source>
</evidence>
<dbReference type="OrthoDB" id="5872at2"/>
<evidence type="ECO:0000313" key="4">
    <source>
        <dbReference type="Proteomes" id="UP000095495"/>
    </source>
</evidence>
<dbReference type="EMBL" id="CYXV01000004">
    <property type="protein sequence ID" value="CUM87444.1"/>
    <property type="molecule type" value="Genomic_DNA"/>
</dbReference>
<dbReference type="AlphaFoldDB" id="A0A0M6WVB6"/>
<evidence type="ECO:0000313" key="2">
    <source>
        <dbReference type="EMBL" id="CUM87444.1"/>
    </source>
</evidence>
<dbReference type="NCBIfam" id="NF004088">
    <property type="entry name" value="PRK05590.1"/>
    <property type="match status" value="1"/>
</dbReference>
<evidence type="ECO:0000313" key="3">
    <source>
        <dbReference type="Proteomes" id="UP000049979"/>
    </source>
</evidence>
<reference evidence="1" key="1">
    <citation type="submission" date="2015-05" db="EMBL/GenBank/DDBJ databases">
        <authorList>
            <person name="Wang D.B."/>
            <person name="Wang M."/>
        </authorList>
    </citation>
    <scope>NUCLEOTIDE SEQUENCE [LARGE SCALE GENOMIC DNA]</scope>
    <source>
        <strain evidence="1">M72</strain>
    </source>
</reference>
<sequence length="168" mass="19492">MAILQDWQKIAYNENASQGELQKFWQRYFLLEKGVYEKLLTNPDEKVEGTVKELADKYGLTILEMAGFLDGINDSLVKDNPIETMDENTRVNLVFDKEKLYKNMVDAKADWLYNLPMWDDIFDKETKHRLYMEQKKSGTVIVGKKVGRNDPCPCGSGKKYKFCCGKNK</sequence>
<dbReference type="Proteomes" id="UP000095495">
    <property type="component" value="Unassembled WGS sequence"/>
</dbReference>
<dbReference type="SUPFAM" id="SSF103642">
    <property type="entry name" value="Sec-C motif"/>
    <property type="match status" value="1"/>
</dbReference>
<dbReference type="Pfam" id="PF02810">
    <property type="entry name" value="SEC-C"/>
    <property type="match status" value="1"/>
</dbReference>
<dbReference type="Gene3D" id="3.10.450.50">
    <property type="match status" value="1"/>
</dbReference>
<dbReference type="PANTHER" id="PTHR33747">
    <property type="entry name" value="UPF0225 PROTEIN SCO1677"/>
    <property type="match status" value="1"/>
</dbReference>
<reference evidence="3" key="2">
    <citation type="submission" date="2015-05" db="EMBL/GenBank/DDBJ databases">
        <authorList>
            <consortium name="Pathogen Informatics"/>
        </authorList>
    </citation>
    <scope>NUCLEOTIDE SEQUENCE [LARGE SCALE GENOMIC DNA]</scope>
    <source>
        <strain evidence="2 4">2789STDY5608863</strain>
        <strain evidence="3">M72</strain>
    </source>
</reference>
<proteinExistence type="predicted"/>
<dbReference type="InterPro" id="IPR004027">
    <property type="entry name" value="SEC_C_motif"/>
</dbReference>
<dbReference type="RefSeq" id="WP_022045321.1">
    <property type="nucleotide sequence ID" value="NZ_CP173697.1"/>
</dbReference>
<dbReference type="Proteomes" id="UP000049979">
    <property type="component" value="Unassembled WGS sequence"/>
</dbReference>
<gene>
    <name evidence="2" type="primary">secA_1</name>
    <name evidence="2" type="ORF">ERS852420_01236</name>
    <name evidence="1" type="ORF">M72_13321</name>
</gene>